<accession>A0AAP8J011</accession>
<evidence type="ECO:0000313" key="3">
    <source>
        <dbReference type="Proteomes" id="UP000234212"/>
    </source>
</evidence>
<dbReference type="EMBL" id="PKJX01000006">
    <property type="protein sequence ID" value="PLA55923.1"/>
    <property type="molecule type" value="Genomic_DNA"/>
</dbReference>
<name>A0AAP8J011_LACRH</name>
<dbReference type="NCBIfam" id="NF040518">
    <property type="entry name" value="Lacto_Palin_RP3"/>
    <property type="match status" value="1"/>
</dbReference>
<feature type="compositionally biased region" description="Basic and acidic residues" evidence="1">
    <location>
        <begin position="36"/>
        <end position="48"/>
    </location>
</feature>
<protein>
    <submittedName>
        <fullName evidence="2">Uncharacterized protein</fullName>
    </submittedName>
</protein>
<reference evidence="2 3" key="1">
    <citation type="submission" date="2017-12" db="EMBL/GenBank/DDBJ databases">
        <title>Phylogenetic diversity of female urinary microbiome.</title>
        <authorList>
            <person name="Thomas-White K."/>
            <person name="Wolfe A.J."/>
        </authorList>
    </citation>
    <scope>NUCLEOTIDE SEQUENCE [LARGE SCALE GENOMIC DNA]</scope>
    <source>
        <strain evidence="2 3">UMB0004</strain>
    </source>
</reference>
<evidence type="ECO:0000256" key="1">
    <source>
        <dbReference type="SAM" id="MobiDB-lite"/>
    </source>
</evidence>
<dbReference type="AntiFam" id="ANF00268">
    <property type="entry name" value="DNA repeat translations related to WP_015765070.1"/>
</dbReference>
<dbReference type="AlphaFoldDB" id="A0AAP8J011"/>
<sequence length="61" mass="7247">MARSWPLRQRSLHADRCTSERISEQFTPQSALGGKQNEDRNEGDHQELWRQSGFKRGEFYH</sequence>
<gene>
    <name evidence="2" type="ORF">CYJ91_11395</name>
</gene>
<feature type="compositionally biased region" description="Basic and acidic residues" evidence="1">
    <location>
        <begin position="12"/>
        <end position="23"/>
    </location>
</feature>
<dbReference type="Proteomes" id="UP000234212">
    <property type="component" value="Unassembled WGS sequence"/>
</dbReference>
<feature type="region of interest" description="Disordered" evidence="1">
    <location>
        <begin position="1"/>
        <end position="61"/>
    </location>
</feature>
<proteinExistence type="predicted"/>
<organism evidence="2 3">
    <name type="scientific">Lacticaseibacillus rhamnosus</name>
    <name type="common">Lactobacillus rhamnosus</name>
    <dbReference type="NCBI Taxonomy" id="47715"/>
    <lineage>
        <taxon>Bacteria</taxon>
        <taxon>Bacillati</taxon>
        <taxon>Bacillota</taxon>
        <taxon>Bacilli</taxon>
        <taxon>Lactobacillales</taxon>
        <taxon>Lactobacillaceae</taxon>
        <taxon>Lacticaseibacillus</taxon>
    </lineage>
</organism>
<evidence type="ECO:0000313" key="2">
    <source>
        <dbReference type="EMBL" id="PLA55923.1"/>
    </source>
</evidence>
<comment type="caution">
    <text evidence="2">The sequence shown here is derived from an EMBL/GenBank/DDBJ whole genome shotgun (WGS) entry which is preliminary data.</text>
</comment>